<name>A0ABY6UT20_BIOOC</name>
<dbReference type="Proteomes" id="UP000766486">
    <property type="component" value="Unassembled WGS sequence"/>
</dbReference>
<proteinExistence type="predicted"/>
<gene>
    <name evidence="1" type="ORF">CLO192961_LOCUS345511</name>
</gene>
<accession>A0ABY6UT20</accession>
<evidence type="ECO:0008006" key="3">
    <source>
        <dbReference type="Google" id="ProtNLM"/>
    </source>
</evidence>
<dbReference type="EMBL" id="CABFNS010000861">
    <property type="protein sequence ID" value="VUC33280.1"/>
    <property type="molecule type" value="Genomic_DNA"/>
</dbReference>
<protein>
    <recommendedName>
        <fullName evidence="3">F-box domain-containing protein</fullName>
    </recommendedName>
</protein>
<evidence type="ECO:0000313" key="2">
    <source>
        <dbReference type="Proteomes" id="UP000766486"/>
    </source>
</evidence>
<sequence length="358" mass="41429">MSNTPYYFGSQWSPSNCPEKIVPLSHLQDVFHETPDPAGYQTFYNEAPSLFGFPKLRRYECIGTQGTTQAARRFADLPPRSSSVEEIILHWSWATADLFKNMLDSCRGLKKLEFSHRTFDSTSGTTMMPRDILDAILPHADTLEDLYLNLEDFHDKQVDNPERLYMGINLRQMHSLKRLTVGMQELLGKDASALFEYSEAAGQRPPKGPALLHCLPENLEYLMIHSCVGGPIVDQVQSIFQAIMHSGRFSKLDDFGILFKGWREDIPEVLKYMDNHHGFDNDLKILDDFLYFELEFQTYQAYRHDLDSKFKDGTGRPSNLMSRIYAPDLRRLYRERRMNPQYADAQYSYSDVPNSFEE</sequence>
<keyword evidence="2" id="KW-1185">Reference proteome</keyword>
<reference evidence="1 2" key="1">
    <citation type="submission" date="2019-06" db="EMBL/GenBank/DDBJ databases">
        <authorList>
            <person name="Broberg M."/>
        </authorList>
    </citation>
    <scope>NUCLEOTIDE SEQUENCE [LARGE SCALE GENOMIC DNA]</scope>
</reference>
<comment type="caution">
    <text evidence="1">The sequence shown here is derived from an EMBL/GenBank/DDBJ whole genome shotgun (WGS) entry which is preliminary data.</text>
</comment>
<organism evidence="1 2">
    <name type="scientific">Bionectria ochroleuca</name>
    <name type="common">Gliocladium roseum</name>
    <dbReference type="NCBI Taxonomy" id="29856"/>
    <lineage>
        <taxon>Eukaryota</taxon>
        <taxon>Fungi</taxon>
        <taxon>Dikarya</taxon>
        <taxon>Ascomycota</taxon>
        <taxon>Pezizomycotina</taxon>
        <taxon>Sordariomycetes</taxon>
        <taxon>Hypocreomycetidae</taxon>
        <taxon>Hypocreales</taxon>
        <taxon>Bionectriaceae</taxon>
        <taxon>Clonostachys</taxon>
    </lineage>
</organism>
<evidence type="ECO:0000313" key="1">
    <source>
        <dbReference type="EMBL" id="VUC33280.1"/>
    </source>
</evidence>